<keyword evidence="3" id="KW-1015">Disulfide bond</keyword>
<evidence type="ECO:0000313" key="4">
    <source>
        <dbReference type="EMBL" id="KAG5447040.1"/>
    </source>
</evidence>
<dbReference type="CDD" id="cd02968">
    <property type="entry name" value="SCO"/>
    <property type="match status" value="1"/>
</dbReference>
<feature type="disulfide bond" description="Redox-active" evidence="3">
    <location>
        <begin position="288"/>
        <end position="292"/>
    </location>
</feature>
<dbReference type="SUPFAM" id="SSF52833">
    <property type="entry name" value="Thioredoxin-like"/>
    <property type="match status" value="1"/>
</dbReference>
<evidence type="ECO:0000256" key="1">
    <source>
        <dbReference type="ARBA" id="ARBA00010996"/>
    </source>
</evidence>
<reference evidence="4 5" key="1">
    <citation type="journal article" date="2018" name="Biotechnol. Adv.">
        <title>Improved genomic resources and new bioinformatic workflow for the carcinogenic parasite Clonorchis sinensis: Biotechnological implications.</title>
        <authorList>
            <person name="Wang D."/>
            <person name="Korhonen P.K."/>
            <person name="Gasser R.B."/>
            <person name="Young N.D."/>
        </authorList>
    </citation>
    <scope>NUCLEOTIDE SEQUENCE [LARGE SCALE GENOMIC DNA]</scope>
    <source>
        <strain evidence="4">Cs-k2</strain>
    </source>
</reference>
<dbReference type="PANTHER" id="PTHR12151">
    <property type="entry name" value="ELECTRON TRANSPORT PROTIN SCO1/SENC FAMILY MEMBER"/>
    <property type="match status" value="1"/>
</dbReference>
<evidence type="ECO:0000256" key="2">
    <source>
        <dbReference type="PIRSR" id="PIRSR603782-1"/>
    </source>
</evidence>
<dbReference type="InterPro" id="IPR036249">
    <property type="entry name" value="Thioredoxin-like_sf"/>
</dbReference>
<dbReference type="Pfam" id="PF02630">
    <property type="entry name" value="SCO1-SenC"/>
    <property type="match status" value="1"/>
</dbReference>
<dbReference type="Gene3D" id="3.40.30.10">
    <property type="entry name" value="Glutaredoxin"/>
    <property type="match status" value="1"/>
</dbReference>
<feature type="binding site" evidence="2">
    <location>
        <position position="380"/>
    </location>
    <ligand>
        <name>Cu cation</name>
        <dbReference type="ChEBI" id="CHEBI:23378"/>
    </ligand>
</feature>
<dbReference type="Proteomes" id="UP000286415">
    <property type="component" value="Unassembled WGS sequence"/>
</dbReference>
<gene>
    <name evidence="4" type="ORF">CSKR_108888</name>
</gene>
<dbReference type="GO" id="GO:0033617">
    <property type="term" value="P:mitochondrial respiratory chain complex IV assembly"/>
    <property type="evidence" value="ECO:0007669"/>
    <property type="project" value="TreeGrafter"/>
</dbReference>
<reference evidence="4 5" key="2">
    <citation type="journal article" date="2021" name="Genomics">
        <title>High-quality reference genome for Clonorchis sinensis.</title>
        <authorList>
            <person name="Young N.D."/>
            <person name="Stroehlein A.J."/>
            <person name="Kinkar L."/>
            <person name="Wang T."/>
            <person name="Sohn W.M."/>
            <person name="Chang B.C.H."/>
            <person name="Kaur P."/>
            <person name="Weisz D."/>
            <person name="Dudchenko O."/>
            <person name="Aiden E.L."/>
            <person name="Korhonen P.K."/>
            <person name="Gasser R.B."/>
        </authorList>
    </citation>
    <scope>NUCLEOTIDE SEQUENCE [LARGE SCALE GENOMIC DNA]</scope>
    <source>
        <strain evidence="4">Cs-k2</strain>
    </source>
</reference>
<accession>A0A8T1MD28</accession>
<proteinExistence type="inferred from homology"/>
<organism evidence="4 5">
    <name type="scientific">Clonorchis sinensis</name>
    <name type="common">Chinese liver fluke</name>
    <dbReference type="NCBI Taxonomy" id="79923"/>
    <lineage>
        <taxon>Eukaryota</taxon>
        <taxon>Metazoa</taxon>
        <taxon>Spiralia</taxon>
        <taxon>Lophotrochozoa</taxon>
        <taxon>Platyhelminthes</taxon>
        <taxon>Trematoda</taxon>
        <taxon>Digenea</taxon>
        <taxon>Opisthorchiida</taxon>
        <taxon>Opisthorchiata</taxon>
        <taxon>Opisthorchiidae</taxon>
        <taxon>Clonorchis</taxon>
    </lineage>
</organism>
<dbReference type="GO" id="GO:0005739">
    <property type="term" value="C:mitochondrion"/>
    <property type="evidence" value="ECO:0007669"/>
    <property type="project" value="GOC"/>
</dbReference>
<comment type="caution">
    <text evidence="4">The sequence shown here is derived from an EMBL/GenBank/DDBJ whole genome shotgun (WGS) entry which is preliminary data.</text>
</comment>
<sequence length="419" mass="46893">MFTRREFTDRKVRGSNQISASRLLIQALVLSSGGMAVRHRKGPWFNPTSASRIPLSRLGQSGSIPALMLPSGGIAARHRKGVTAERFFAGNSPALYQLIRSTGSRKTTVSETRKNIDCKVIHVFKKSTRSLCENHRGISLVAVASKVLFDLTLRKLTEHKERQIRENQAGFPLRTTRILLSASSGAGPALRAGPFIVNGYVLRNIASKPKFDYRWIQWGSFVTLAGFLAGGTMYMSRNLEKEKRRANQSFGRPDIGGDFNLVDHNGKPCSLASFRGKWVLLYFGFCHCPDICPEQLERLVEIGDRIALTGETKQTLVPVFLTVDYERDTPDVVAEYVKEFSPHLVGLTGTKEEIDKVAKQYRIYYSAGPKDVDGDYIVDHTVVMYLLDPNGEFCTYYGQVKPVPEIYRDILAKMAEFKG</sequence>
<dbReference type="FunFam" id="3.40.30.10:FF:000013">
    <property type="entry name" value="Blast:Protein SCO1 homolog, mitochondrial"/>
    <property type="match status" value="1"/>
</dbReference>
<dbReference type="EMBL" id="NIRI02000042">
    <property type="protein sequence ID" value="KAG5447040.1"/>
    <property type="molecule type" value="Genomic_DNA"/>
</dbReference>
<comment type="similarity">
    <text evidence="1">Belongs to the SCO1/2 family.</text>
</comment>
<protein>
    <submittedName>
        <fullName evidence="4">Cu-binding protein</fullName>
    </submittedName>
</protein>
<name>A0A8T1MD28_CLOSI</name>
<feature type="binding site" evidence="2">
    <location>
        <position position="292"/>
    </location>
    <ligand>
        <name>Cu cation</name>
        <dbReference type="ChEBI" id="CHEBI:23378"/>
    </ligand>
</feature>
<keyword evidence="2" id="KW-0479">Metal-binding</keyword>
<dbReference type="InterPro" id="IPR003782">
    <property type="entry name" value="SCO1/SenC"/>
</dbReference>
<keyword evidence="5" id="KW-1185">Reference proteome</keyword>
<dbReference type="PANTHER" id="PTHR12151:SF5">
    <property type="entry name" value="AT19154P"/>
    <property type="match status" value="1"/>
</dbReference>
<keyword evidence="2" id="KW-0186">Copper</keyword>
<evidence type="ECO:0000313" key="5">
    <source>
        <dbReference type="Proteomes" id="UP000286415"/>
    </source>
</evidence>
<dbReference type="GO" id="GO:0046872">
    <property type="term" value="F:metal ion binding"/>
    <property type="evidence" value="ECO:0007669"/>
    <property type="project" value="UniProtKB-KW"/>
</dbReference>
<dbReference type="AlphaFoldDB" id="A0A8T1MD28"/>
<evidence type="ECO:0000256" key="3">
    <source>
        <dbReference type="PIRSR" id="PIRSR603782-2"/>
    </source>
</evidence>
<dbReference type="OrthoDB" id="270009at2759"/>
<feature type="binding site" evidence="2">
    <location>
        <position position="288"/>
    </location>
    <ligand>
        <name>Cu cation</name>
        <dbReference type="ChEBI" id="CHEBI:23378"/>
    </ligand>
</feature>